<keyword evidence="14" id="KW-1185">Reference proteome</keyword>
<feature type="domain" description="BED-type" evidence="12">
    <location>
        <begin position="135"/>
        <end position="203"/>
    </location>
</feature>
<dbReference type="InterPro" id="IPR040608">
    <property type="entry name" value="Snf8/Vps36"/>
</dbReference>
<dbReference type="Pfam" id="PF05699">
    <property type="entry name" value="Dimer_Tnp_hAT"/>
    <property type="match status" value="1"/>
</dbReference>
<feature type="region of interest" description="Disordered" evidence="11">
    <location>
        <begin position="81"/>
        <end position="137"/>
    </location>
</feature>
<sequence>MSIGVSIWKSFISFVASFGAELISPKDLLQACSLWKNADVPVMLRKFDSGVMVIQNKSYNDEKRLEGVVVYEDAADADSLGRRPRGRRFQDEGMDGSGVTGIGSKNVVNEPITVDEQSPKRSPKRIPKCSPKRRANQSEVWDHFEKLEKVPGQKQKAACNYCGQIYTCDSNANGTSSMKTHICRQYELSQFNLKKNPKKRQKTLAFEPVNGGGSSTVPKLTAVSFSVEACRKALAEMIILDELPFRFVEGQGFKRFIYVVQPKWENPPGRLMVAKDCMKIYQDGKKSLKRALKDQRICLTTDTWTSLQNLNYMCLTAHFIDCDWKLHKKNLNFCLVPNHKGETLGKVVEECLVEWGIDKFLTITIDNAKSNDGIIDFLKKKTKKRDTTILDHEYLHVRCCAHILNLVVREGLKDVDVSIARVRNIVRYVRSSPQRYAKFRSCCDKEKIVSKLVPCLDVATRWNATYFMLERALMFQKAFERLEDEDNLSLIVGVREDEIGVESVNYELEGEVHGGLSDIINFEKQHEGGQGRGRGKHVTHGTPSSDDWNVVKMYVEVLKVFYILTEKFSGSLYVTCNTFFKEIMTIKNAIAKLESSDNPKLKVLASGMNKKYDKYWGKFDKINSLLLYANVLDPRYKFVYVRWSLNKHYEKSVVEKKVIEIKEGMLKLFNWYEKKSVEYGKTQIVGEFSRSEKHSKEYMNFCEEMDDEFERHMEEENNMVSKSELERYWLESKEDSKVHGDKFDVLVWWKVNSPRYPILSQMVRDILAIPVSTVASESAFSTGGRILDPYRTSLSPKVAEALICAQNWLRSPTQISLREALDEVEALESDVLLLLCCFAAGWLDAAAAGLLDAAATGLLDAAVGGWLDGGSNSKSLMQSFQNSLLFIMDDDGEDNELQPTLGFTYEDFSELNDIINLTATSGDIGKQTLKVDNVEFNGLKSLLDEDFSTREELLDRVRNVALKEGYVTVIKRSKAGRYVIIGCDRGGKFHCTVPLDEMKKISATRLINCPFEVWGKKKVGECWKLVIKNASHNHEKSSEISGHPYCRRFLQEDMLSIRQMTLAGIPPRQILTSLRKSNPNCKAIARTLYHAKANITKEVLAGRTMIQALFEELGQGEFIFDVERDADGHLTHLFFALPSSMVLTKREDWETFLSTWTNLIESPDESSFNEAWHLIEVQYKEKEYVLNYIKNIWLPFKERFVNAWTGKHAQLGNRVTSRVEGAHAMLKKYLTVSTGNFREVREKICLAIDNQYNEIKTKVASEKIRVTHKFKIPMLKELVTHISVFALGELFKQCELAKTDYVLGSCTGNFSRTMGLPCAHMMRNKKDGILRLGDIHPQWRIDTRSFTNMDGGAHRTGSEIECLLKNLHEKYKSMPLVQKEESLKQIALLVDAEIPLTLEPNIQPHKGRPLGSKKRKGDSSITRHPSAFEIAEKTRKCGACHRVGHNRRTCPGNGESNSHSPHFVVANQDVTLNMLETPWEVGLLTGVLLDFTDLGRWIFPSLVIGG</sequence>
<dbReference type="SUPFAM" id="SSF46785">
    <property type="entry name" value="Winged helix' DNA-binding domain"/>
    <property type="match status" value="1"/>
</dbReference>
<dbReference type="GO" id="GO:0005634">
    <property type="term" value="C:nucleus"/>
    <property type="evidence" value="ECO:0007669"/>
    <property type="project" value="UniProtKB-SubCell"/>
</dbReference>
<feature type="region of interest" description="Disordered" evidence="11">
    <location>
        <begin position="1400"/>
        <end position="1425"/>
    </location>
</feature>
<dbReference type="Gene3D" id="1.10.10.10">
    <property type="entry name" value="Winged helix-like DNA-binding domain superfamily/Winged helix DNA-binding domain"/>
    <property type="match status" value="1"/>
</dbReference>
<reference evidence="13" key="1">
    <citation type="submission" date="2019-11" db="EMBL/GenBank/DDBJ databases">
        <authorList>
            <person name="Liu Y."/>
            <person name="Hou J."/>
            <person name="Li T.-Q."/>
            <person name="Guan C.-H."/>
            <person name="Wu X."/>
            <person name="Wu H.-Z."/>
            <person name="Ling F."/>
            <person name="Zhang R."/>
            <person name="Shi X.-G."/>
            <person name="Ren J.-P."/>
            <person name="Chen E.-F."/>
            <person name="Sun J.-M."/>
        </authorList>
    </citation>
    <scope>NUCLEOTIDE SEQUENCE</scope>
    <source>
        <strain evidence="13">Adult_tree_wgs_1</strain>
        <tissue evidence="13">Leaves</tissue>
    </source>
</reference>
<dbReference type="SMART" id="SM00614">
    <property type="entry name" value="ZnF_BED"/>
    <property type="match status" value="1"/>
</dbReference>
<dbReference type="InterPro" id="IPR036388">
    <property type="entry name" value="WH-like_DNA-bd_sf"/>
</dbReference>
<evidence type="ECO:0000256" key="5">
    <source>
        <dbReference type="ARBA" id="ARBA00022833"/>
    </source>
</evidence>
<proteinExistence type="predicted"/>
<evidence type="ECO:0000256" key="1">
    <source>
        <dbReference type="ARBA" id="ARBA00004123"/>
    </source>
</evidence>
<evidence type="ECO:0000256" key="2">
    <source>
        <dbReference type="ARBA" id="ARBA00011738"/>
    </source>
</evidence>
<keyword evidence="3" id="KW-0479">Metal-binding</keyword>
<dbReference type="Proteomes" id="UP000626092">
    <property type="component" value="Unassembled WGS sequence"/>
</dbReference>
<dbReference type="InterPro" id="IPR036236">
    <property type="entry name" value="Znf_C2H2_sf"/>
</dbReference>
<evidence type="ECO:0000313" key="14">
    <source>
        <dbReference type="Proteomes" id="UP000626092"/>
    </source>
</evidence>
<name>A0A834H0D5_RHOSS</name>
<comment type="caution">
    <text evidence="13">The sequence shown here is derived from an EMBL/GenBank/DDBJ whole genome shotgun (WGS) entry which is preliminary data.</text>
</comment>
<feature type="compositionally biased region" description="Basic residues" evidence="11">
    <location>
        <begin position="121"/>
        <end position="135"/>
    </location>
</feature>
<dbReference type="EMBL" id="WJXA01000004">
    <property type="protein sequence ID" value="KAF7145260.1"/>
    <property type="molecule type" value="Genomic_DNA"/>
</dbReference>
<dbReference type="OrthoDB" id="271448at2759"/>
<feature type="compositionally biased region" description="Basic residues" evidence="11">
    <location>
        <begin position="1405"/>
        <end position="1416"/>
    </location>
</feature>
<keyword evidence="6" id="KW-0805">Transcription regulation</keyword>
<evidence type="ECO:0000256" key="11">
    <source>
        <dbReference type="SAM" id="MobiDB-lite"/>
    </source>
</evidence>
<organism evidence="13 14">
    <name type="scientific">Rhododendron simsii</name>
    <name type="common">Sims's rhododendron</name>
    <dbReference type="NCBI Taxonomy" id="118357"/>
    <lineage>
        <taxon>Eukaryota</taxon>
        <taxon>Viridiplantae</taxon>
        <taxon>Streptophyta</taxon>
        <taxon>Embryophyta</taxon>
        <taxon>Tracheophyta</taxon>
        <taxon>Spermatophyta</taxon>
        <taxon>Magnoliopsida</taxon>
        <taxon>eudicotyledons</taxon>
        <taxon>Gunneridae</taxon>
        <taxon>Pentapetalae</taxon>
        <taxon>asterids</taxon>
        <taxon>Ericales</taxon>
        <taxon>Ericaceae</taxon>
        <taxon>Ericoideae</taxon>
        <taxon>Rhodoreae</taxon>
        <taxon>Rhododendron</taxon>
    </lineage>
</organism>
<dbReference type="Pfam" id="PF14372">
    <property type="entry name" value="hAT-like_RNase-H"/>
    <property type="match status" value="1"/>
</dbReference>
<keyword evidence="8" id="KW-0804">Transcription</keyword>
<dbReference type="SUPFAM" id="SSF53098">
    <property type="entry name" value="Ribonuclease H-like"/>
    <property type="match status" value="1"/>
</dbReference>
<evidence type="ECO:0000256" key="6">
    <source>
        <dbReference type="ARBA" id="ARBA00023015"/>
    </source>
</evidence>
<evidence type="ECO:0000313" key="13">
    <source>
        <dbReference type="EMBL" id="KAF7145260.1"/>
    </source>
</evidence>
<comment type="subunit">
    <text evidence="2">Homodimer.</text>
</comment>
<gene>
    <name evidence="13" type="ORF">RHSIM_Rhsim04G0076600</name>
</gene>
<keyword evidence="4 10" id="KW-0863">Zinc-finger</keyword>
<dbReference type="GO" id="GO:0003677">
    <property type="term" value="F:DNA binding"/>
    <property type="evidence" value="ECO:0007669"/>
    <property type="project" value="UniProtKB-KW"/>
</dbReference>
<keyword evidence="7" id="KW-0238">DNA-binding</keyword>
<dbReference type="InterPro" id="IPR052035">
    <property type="entry name" value="ZnF_BED_domain_contain"/>
</dbReference>
<dbReference type="GO" id="GO:0008270">
    <property type="term" value="F:zinc ion binding"/>
    <property type="evidence" value="ECO:0007669"/>
    <property type="project" value="UniProtKB-KW"/>
</dbReference>
<accession>A0A834H0D5</accession>
<dbReference type="PROSITE" id="PS50808">
    <property type="entry name" value="ZF_BED"/>
    <property type="match status" value="1"/>
</dbReference>
<dbReference type="GO" id="GO:0009791">
    <property type="term" value="P:post-embryonic development"/>
    <property type="evidence" value="ECO:0007669"/>
    <property type="project" value="UniProtKB-ARBA"/>
</dbReference>
<dbReference type="InterPro" id="IPR036390">
    <property type="entry name" value="WH_DNA-bd_sf"/>
</dbReference>
<evidence type="ECO:0000256" key="4">
    <source>
        <dbReference type="ARBA" id="ARBA00022771"/>
    </source>
</evidence>
<dbReference type="InterPro" id="IPR025525">
    <property type="entry name" value="hAT-like_transposase_RNase-H"/>
</dbReference>
<dbReference type="Pfam" id="PF02892">
    <property type="entry name" value="zf-BED"/>
    <property type="match status" value="1"/>
</dbReference>
<dbReference type="InterPro" id="IPR003656">
    <property type="entry name" value="Znf_BED"/>
</dbReference>
<protein>
    <recommendedName>
        <fullName evidence="12">BED-type domain-containing protein</fullName>
    </recommendedName>
</protein>
<evidence type="ECO:0000256" key="8">
    <source>
        <dbReference type="ARBA" id="ARBA00023163"/>
    </source>
</evidence>
<evidence type="ECO:0000256" key="10">
    <source>
        <dbReference type="PROSITE-ProRule" id="PRU00027"/>
    </source>
</evidence>
<evidence type="ECO:0000256" key="9">
    <source>
        <dbReference type="ARBA" id="ARBA00023242"/>
    </source>
</evidence>
<dbReference type="SUPFAM" id="SSF57667">
    <property type="entry name" value="beta-beta-alpha zinc fingers"/>
    <property type="match status" value="1"/>
</dbReference>
<evidence type="ECO:0000256" key="3">
    <source>
        <dbReference type="ARBA" id="ARBA00022723"/>
    </source>
</evidence>
<dbReference type="Pfam" id="PF04157">
    <property type="entry name" value="EAP30"/>
    <property type="match status" value="1"/>
</dbReference>
<dbReference type="InterPro" id="IPR008906">
    <property type="entry name" value="HATC_C_dom"/>
</dbReference>
<evidence type="ECO:0000256" key="7">
    <source>
        <dbReference type="ARBA" id="ARBA00023125"/>
    </source>
</evidence>
<keyword evidence="5" id="KW-0862">Zinc</keyword>
<dbReference type="InterPro" id="IPR012337">
    <property type="entry name" value="RNaseH-like_sf"/>
</dbReference>
<evidence type="ECO:0000259" key="12">
    <source>
        <dbReference type="PROSITE" id="PS50808"/>
    </source>
</evidence>
<keyword evidence="9" id="KW-0539">Nucleus</keyword>
<dbReference type="PANTHER" id="PTHR46481">
    <property type="entry name" value="ZINC FINGER BED DOMAIN-CONTAINING PROTEIN 4"/>
    <property type="match status" value="1"/>
</dbReference>
<dbReference type="PANTHER" id="PTHR46481:SF10">
    <property type="entry name" value="ZINC FINGER BED DOMAIN-CONTAINING PROTEIN 39"/>
    <property type="match status" value="1"/>
</dbReference>
<dbReference type="GO" id="GO:0046983">
    <property type="term" value="F:protein dimerization activity"/>
    <property type="evidence" value="ECO:0007669"/>
    <property type="project" value="InterPro"/>
</dbReference>
<comment type="subcellular location">
    <subcellularLocation>
        <location evidence="1">Nucleus</location>
    </subcellularLocation>
</comment>